<accession>A0A7K1GI40</accession>
<evidence type="ECO:0000256" key="1">
    <source>
        <dbReference type="SAM" id="SignalP"/>
    </source>
</evidence>
<dbReference type="EMBL" id="WJYA01000010">
    <property type="protein sequence ID" value="MTE28248.1"/>
    <property type="molecule type" value="Genomic_DNA"/>
</dbReference>
<evidence type="ECO:0000313" key="3">
    <source>
        <dbReference type="EMBL" id="MTE28248.1"/>
    </source>
</evidence>
<keyword evidence="1" id="KW-0732">Signal</keyword>
<dbReference type="PANTHER" id="PTHR10098:SF108">
    <property type="entry name" value="TETRATRICOPEPTIDE REPEAT PROTEIN 28"/>
    <property type="match status" value="1"/>
</dbReference>
<evidence type="ECO:0000259" key="2">
    <source>
        <dbReference type="Pfam" id="PF12770"/>
    </source>
</evidence>
<dbReference type="Proteomes" id="UP000447545">
    <property type="component" value="Unassembled WGS sequence"/>
</dbReference>
<feature type="signal peptide" evidence="1">
    <location>
        <begin position="1"/>
        <end position="18"/>
    </location>
</feature>
<reference evidence="3 4" key="1">
    <citation type="submission" date="2019-11" db="EMBL/GenBank/DDBJ databases">
        <title>Winogradskyella ouciana sp. nov., isolated from the hadal seawater of the Mariana Trench.</title>
        <authorList>
            <person name="Liu R."/>
        </authorList>
    </citation>
    <scope>NUCLEOTIDE SEQUENCE [LARGE SCALE GENOMIC DNA]</scope>
    <source>
        <strain evidence="3 4">ZXX205</strain>
    </source>
</reference>
<dbReference type="PANTHER" id="PTHR10098">
    <property type="entry name" value="RAPSYN-RELATED"/>
    <property type="match status" value="1"/>
</dbReference>
<name>A0A7K1GI40_9FLAO</name>
<organism evidence="3 4">
    <name type="scientific">Winogradskyella ouciana</name>
    <dbReference type="NCBI Taxonomy" id="2608631"/>
    <lineage>
        <taxon>Bacteria</taxon>
        <taxon>Pseudomonadati</taxon>
        <taxon>Bacteroidota</taxon>
        <taxon>Flavobacteriia</taxon>
        <taxon>Flavobacteriales</taxon>
        <taxon>Flavobacteriaceae</taxon>
        <taxon>Winogradskyella</taxon>
    </lineage>
</organism>
<feature type="chain" id="PRO_5029818891" evidence="1">
    <location>
        <begin position="19"/>
        <end position="688"/>
    </location>
</feature>
<dbReference type="AlphaFoldDB" id="A0A7K1GI40"/>
<evidence type="ECO:0000313" key="4">
    <source>
        <dbReference type="Proteomes" id="UP000447545"/>
    </source>
</evidence>
<dbReference type="InterPro" id="IPR024983">
    <property type="entry name" value="CHAT_dom"/>
</dbReference>
<dbReference type="RefSeq" id="WP_155090260.1">
    <property type="nucleotide sequence ID" value="NZ_WJYA01000010.1"/>
</dbReference>
<sequence>MKYFNLLIILLITHAVSAQSKEALQQQFDQQITEIAELAKNGQLHEAIRKGELAKSFAFENFKDSNRNQFNILNKLNFYYKFLNDYDNELATNIEIFKIRNDDLKKEQLTYTNSFKELSEYYLSFENPKAIIPTFKSADENILQQTEQAFQYRFEDERATFLENNILPFINLFHSFAYKTNYRYKSFNHIITNNALLVKGALLNSSKDIIKNLESLNDDIINKKIREYRNLKDFTTFQLSLNEKDRSNQLLTMQGRLIGLESELVLYHRRNFREDFTLKREWRRIQLKEKEIAIEFVRFNYFNEKWIDSTLYVAHLIKKHPNASLEVIPLFEEKQLQHIIKNTSTKGMDNSRGSKAHRINNTTTEDLYNLIIKPLEKHLEGIKTIYFSPDGMLHQIALAALKNTEDKLLTERFNLIQVNSSTSIKRDLKQPRSETALFIGGVDYSYNSDGKPMAKQSTLPGLRSRNSIRGENENWPYLKGTKDEIENLTTLFNLKGKTSNYLTSKAADEKAIKNLSGNSPNILHIATHGFFYENSSDSSTTKTNEYKSSSNPLLRSGLILAGADYAWQNGYNPYEKEDGILTALEISNLDLSQTDLVVLSACETGLGDIRGNEGVYGLQRAFKMAGANMILMSLWEVPDIETAEFMTSFYELWLENNAIRQAFNETQRKMNNLYPNNPDKWAAFVLIE</sequence>
<protein>
    <submittedName>
        <fullName evidence="3">CHAT domain-containing protein</fullName>
    </submittedName>
</protein>
<gene>
    <name evidence="3" type="ORF">F1003_15020</name>
</gene>
<comment type="caution">
    <text evidence="3">The sequence shown here is derived from an EMBL/GenBank/DDBJ whole genome shotgun (WGS) entry which is preliminary data.</text>
</comment>
<dbReference type="Pfam" id="PF12770">
    <property type="entry name" value="CHAT"/>
    <property type="match status" value="1"/>
</dbReference>
<proteinExistence type="predicted"/>
<keyword evidence="4" id="KW-1185">Reference proteome</keyword>
<feature type="domain" description="CHAT" evidence="2">
    <location>
        <begin position="364"/>
        <end position="687"/>
    </location>
</feature>